<evidence type="ECO:0000256" key="1">
    <source>
        <dbReference type="SAM" id="Phobius"/>
    </source>
</evidence>
<keyword evidence="1" id="KW-1133">Transmembrane helix</keyword>
<evidence type="ECO:0000313" key="2">
    <source>
        <dbReference type="EMBL" id="THU38009.1"/>
    </source>
</evidence>
<keyword evidence="3" id="KW-1185">Reference proteome</keyword>
<accession>A0A4S8HTQ5</accession>
<proteinExistence type="predicted"/>
<dbReference type="AlphaFoldDB" id="A0A4S8HTQ5"/>
<name>A0A4S8HTQ5_9BACT</name>
<gene>
    <name evidence="2" type="ORF">FAM09_15085</name>
</gene>
<reference evidence="2 3" key="1">
    <citation type="submission" date="2019-04" db="EMBL/GenBank/DDBJ databases">
        <title>Niastella caeni sp. nov., isolated from activated sludge.</title>
        <authorList>
            <person name="Sheng M."/>
        </authorList>
    </citation>
    <scope>NUCLEOTIDE SEQUENCE [LARGE SCALE GENOMIC DNA]</scope>
    <source>
        <strain evidence="2 3">HX-2-15</strain>
    </source>
</reference>
<organism evidence="2 3">
    <name type="scientific">Niastella caeni</name>
    <dbReference type="NCBI Taxonomy" id="2569763"/>
    <lineage>
        <taxon>Bacteria</taxon>
        <taxon>Pseudomonadati</taxon>
        <taxon>Bacteroidota</taxon>
        <taxon>Chitinophagia</taxon>
        <taxon>Chitinophagales</taxon>
        <taxon>Chitinophagaceae</taxon>
        <taxon>Niastella</taxon>
    </lineage>
</organism>
<keyword evidence="1" id="KW-0812">Transmembrane</keyword>
<dbReference type="EMBL" id="STFF01000004">
    <property type="protein sequence ID" value="THU38009.1"/>
    <property type="molecule type" value="Genomic_DNA"/>
</dbReference>
<protein>
    <submittedName>
        <fullName evidence="2">Uncharacterized protein</fullName>
    </submittedName>
</protein>
<sequence length="106" mass="11592">MKITEIDILKDKTTMRLIIQFIIIILFTSVTFTSVGQITDSVQTTAVSADTLSTVQTENFHEEVDEGFEPGLALFALFGIGFMFICVGAFVAAGVSFNEFHAFANT</sequence>
<dbReference type="RefSeq" id="WP_136577965.1">
    <property type="nucleotide sequence ID" value="NZ_STFF01000004.1"/>
</dbReference>
<keyword evidence="1" id="KW-0472">Membrane</keyword>
<evidence type="ECO:0000313" key="3">
    <source>
        <dbReference type="Proteomes" id="UP000306918"/>
    </source>
</evidence>
<feature type="transmembrane region" description="Helical" evidence="1">
    <location>
        <begin position="72"/>
        <end position="97"/>
    </location>
</feature>
<dbReference type="Proteomes" id="UP000306918">
    <property type="component" value="Unassembled WGS sequence"/>
</dbReference>
<comment type="caution">
    <text evidence="2">The sequence shown here is derived from an EMBL/GenBank/DDBJ whole genome shotgun (WGS) entry which is preliminary data.</text>
</comment>
<feature type="transmembrane region" description="Helical" evidence="1">
    <location>
        <begin position="17"/>
        <end position="38"/>
    </location>
</feature>